<dbReference type="PANTHER" id="PTHR19256">
    <property type="entry name" value="T-CELL RECEPTOR GAMMA CHAIN"/>
    <property type="match status" value="1"/>
</dbReference>
<dbReference type="PANTHER" id="PTHR19256:SF65">
    <property type="entry name" value="T CELL RECEPTOR GAMMA CONSTANT 1-RELATED"/>
    <property type="match status" value="1"/>
</dbReference>
<evidence type="ECO:0000256" key="6">
    <source>
        <dbReference type="ARBA" id="ARBA00023319"/>
    </source>
</evidence>
<dbReference type="FunFam" id="2.60.40.10:FF:001083">
    <property type="entry name" value="T cell receptor gamma constant 2"/>
    <property type="match status" value="1"/>
</dbReference>
<keyword evidence="6" id="KW-0393">Immunoglobulin domain</keyword>
<feature type="transmembrane region" description="Helical" evidence="8">
    <location>
        <begin position="301"/>
        <end position="323"/>
    </location>
</feature>
<evidence type="ECO:0000256" key="5">
    <source>
        <dbReference type="ARBA" id="ARBA00023170"/>
    </source>
</evidence>
<reference evidence="10" key="1">
    <citation type="submission" date="2019-03" db="UniProtKB">
        <authorList>
            <consortium name="Ensembl"/>
        </authorList>
    </citation>
    <scope>IDENTIFICATION</scope>
</reference>
<dbReference type="Pfam" id="PF07686">
    <property type="entry name" value="V-set"/>
    <property type="match status" value="1"/>
</dbReference>
<keyword evidence="4 8" id="KW-0472">Membrane</keyword>
<evidence type="ECO:0000256" key="8">
    <source>
        <dbReference type="SAM" id="Phobius"/>
    </source>
</evidence>
<dbReference type="SUPFAM" id="SSF48726">
    <property type="entry name" value="Immunoglobulin"/>
    <property type="match status" value="2"/>
</dbReference>
<evidence type="ECO:0000256" key="1">
    <source>
        <dbReference type="ARBA" id="ARBA00004370"/>
    </source>
</evidence>
<evidence type="ECO:0000256" key="4">
    <source>
        <dbReference type="ARBA" id="ARBA00023136"/>
    </source>
</evidence>
<evidence type="ECO:0000313" key="10">
    <source>
        <dbReference type="Ensembl" id="ENSUMAP00000015035"/>
    </source>
</evidence>
<name>A0A452U322_URSMA</name>
<dbReference type="SMART" id="SM00406">
    <property type="entry name" value="IGv"/>
    <property type="match status" value="1"/>
</dbReference>
<proteinExistence type="predicted"/>
<keyword evidence="3 8" id="KW-1133">Transmembrane helix</keyword>
<dbReference type="GO" id="GO:0016020">
    <property type="term" value="C:membrane"/>
    <property type="evidence" value="ECO:0007669"/>
    <property type="project" value="UniProtKB-SubCell"/>
</dbReference>
<organism evidence="10">
    <name type="scientific">Ursus maritimus</name>
    <name type="common">Polar bear</name>
    <name type="synonym">Thalarctos maritimus</name>
    <dbReference type="NCBI Taxonomy" id="29073"/>
    <lineage>
        <taxon>Eukaryota</taxon>
        <taxon>Metazoa</taxon>
        <taxon>Chordata</taxon>
        <taxon>Craniata</taxon>
        <taxon>Vertebrata</taxon>
        <taxon>Euteleostomi</taxon>
        <taxon>Mammalia</taxon>
        <taxon>Eutheria</taxon>
        <taxon>Laurasiatheria</taxon>
        <taxon>Carnivora</taxon>
        <taxon>Caniformia</taxon>
        <taxon>Ursidae</taxon>
        <taxon>Ursus</taxon>
    </lineage>
</organism>
<dbReference type="InterPro" id="IPR013106">
    <property type="entry name" value="Ig_V-set"/>
</dbReference>
<dbReference type="Pfam" id="PF07654">
    <property type="entry name" value="C1-set"/>
    <property type="match status" value="1"/>
</dbReference>
<dbReference type="InterPro" id="IPR003597">
    <property type="entry name" value="Ig_C1-set"/>
</dbReference>
<dbReference type="GeneTree" id="ENSGT00940000153143"/>
<sequence length="335" mass="37364">SEAEAEVLTCPLPPASQSPHSRSGLKLEQPALVVARLPLEPSATLTCKVDSSVRYIHWYRHQEGMVPRRLLYLDMSSSKVERDFPMNADKVNAEKGSDGYSCSLSVLKLRKSDEGVYYCAAWEEHMFGPGTILRVTDKSPDADISPKPTVFLPSIAEIKVQKAGTYLCLLEDFFPDIIKIDWQEKDDKKILTSQQGDTMKTKDTYMKFSWLTVAGASLDKEHKCIVKHESDRTKVNQEILFPSINKDVVTVSPLSSGSFSRNVCCHLSPISKSDPFKTTHETNKMLLLAILQLQLTNTSAYYTYVLLLLKSLVYSAIMAVCLLGRPALYGNGKSS</sequence>
<comment type="subcellular location">
    <subcellularLocation>
        <location evidence="1">Membrane</location>
    </subcellularLocation>
</comment>
<evidence type="ECO:0000256" key="7">
    <source>
        <dbReference type="SAM" id="MobiDB-lite"/>
    </source>
</evidence>
<evidence type="ECO:0000256" key="3">
    <source>
        <dbReference type="ARBA" id="ARBA00022989"/>
    </source>
</evidence>
<dbReference type="InterPro" id="IPR003599">
    <property type="entry name" value="Ig_sub"/>
</dbReference>
<dbReference type="InterPro" id="IPR013783">
    <property type="entry name" value="Ig-like_fold"/>
</dbReference>
<dbReference type="OMA" id="DKEHICV"/>
<dbReference type="InterPro" id="IPR051117">
    <property type="entry name" value="TRG_var/const_region"/>
</dbReference>
<evidence type="ECO:0000259" key="9">
    <source>
        <dbReference type="PROSITE" id="PS50835"/>
    </source>
</evidence>
<feature type="region of interest" description="Disordered" evidence="7">
    <location>
        <begin position="1"/>
        <end position="23"/>
    </location>
</feature>
<dbReference type="Ensembl" id="ENSUMAT00000017811.1">
    <property type="protein sequence ID" value="ENSUMAP00000015035.1"/>
    <property type="gene ID" value="ENSUMAG00000011067.1"/>
</dbReference>
<evidence type="ECO:0000256" key="2">
    <source>
        <dbReference type="ARBA" id="ARBA00022692"/>
    </source>
</evidence>
<dbReference type="InterPro" id="IPR036179">
    <property type="entry name" value="Ig-like_dom_sf"/>
</dbReference>
<feature type="domain" description="Ig-like" evidence="9">
    <location>
        <begin position="30"/>
        <end position="121"/>
    </location>
</feature>
<protein>
    <recommendedName>
        <fullName evidence="9">Ig-like domain-containing protein</fullName>
    </recommendedName>
</protein>
<dbReference type="SMART" id="SM00407">
    <property type="entry name" value="IGc1"/>
    <property type="match status" value="1"/>
</dbReference>
<dbReference type="InterPro" id="IPR007110">
    <property type="entry name" value="Ig-like_dom"/>
</dbReference>
<keyword evidence="2 8" id="KW-0812">Transmembrane</keyword>
<dbReference type="AlphaFoldDB" id="A0A452U322"/>
<dbReference type="PROSITE" id="PS50835">
    <property type="entry name" value="IG_LIKE"/>
    <property type="match status" value="2"/>
</dbReference>
<keyword evidence="5" id="KW-0675">Receptor</keyword>
<dbReference type="SMART" id="SM00409">
    <property type="entry name" value="IG"/>
    <property type="match status" value="1"/>
</dbReference>
<dbReference type="Gene3D" id="2.60.40.10">
    <property type="entry name" value="Immunoglobulins"/>
    <property type="match status" value="2"/>
</dbReference>
<accession>A0A452U322</accession>
<feature type="domain" description="Ig-like" evidence="9">
    <location>
        <begin position="148"/>
        <end position="236"/>
    </location>
</feature>